<gene>
    <name evidence="1" type="ORF">EI684_09110</name>
</gene>
<evidence type="ECO:0000313" key="2">
    <source>
        <dbReference type="Proteomes" id="UP000280307"/>
    </source>
</evidence>
<dbReference type="Proteomes" id="UP000280307">
    <property type="component" value="Unassembled WGS sequence"/>
</dbReference>
<dbReference type="PANTHER" id="PTHR12993:SF28">
    <property type="entry name" value="LMBE FAMILY PROTEIN"/>
    <property type="match status" value="1"/>
</dbReference>
<dbReference type="InterPro" id="IPR024078">
    <property type="entry name" value="LmbE-like_dom_sf"/>
</dbReference>
<dbReference type="PANTHER" id="PTHR12993">
    <property type="entry name" value="N-ACETYLGLUCOSAMINYL-PHOSPHATIDYLINOSITOL DE-N-ACETYLASE-RELATED"/>
    <property type="match status" value="1"/>
</dbReference>
<comment type="caution">
    <text evidence="1">The sequence shown here is derived from an EMBL/GenBank/DDBJ whole genome shotgun (WGS) entry which is preliminary data.</text>
</comment>
<proteinExistence type="predicted"/>
<dbReference type="Pfam" id="PF02585">
    <property type="entry name" value="PIG-L"/>
    <property type="match status" value="1"/>
</dbReference>
<protein>
    <submittedName>
        <fullName evidence="1">PIG-L family deacetylase</fullName>
    </submittedName>
</protein>
<dbReference type="Gene3D" id="3.40.50.10320">
    <property type="entry name" value="LmbE-like"/>
    <property type="match status" value="1"/>
</dbReference>
<reference evidence="1 2" key="1">
    <citation type="submission" date="2018-12" db="EMBL/GenBank/DDBJ databases">
        <title>Genome Sequence of Candidatus Viridilinea halotolerans isolated from saline sulfide-rich spring.</title>
        <authorList>
            <person name="Grouzdev D.S."/>
            <person name="Burganskaya E.I."/>
            <person name="Krutkina M.S."/>
            <person name="Sukhacheva M.V."/>
            <person name="Gorlenko V.M."/>
        </authorList>
    </citation>
    <scope>NUCLEOTIDE SEQUENCE [LARGE SCALE GENOMIC DNA]</scope>
    <source>
        <strain evidence="1">Chok-6</strain>
    </source>
</reference>
<dbReference type="SUPFAM" id="SSF102588">
    <property type="entry name" value="LmbE-like"/>
    <property type="match status" value="1"/>
</dbReference>
<sequence length="234" mass="25854">MQAETTDPMTILVIAAHPDDIEFGVAGSVARWAREGHNVVYCVITDGAAGTNTPGADLQALAATRRAEQVAAAAIVGVSDVRFLGYRDGTLEPTMELRRELTRIIRTIRPQRVVCQDPTTVFVGGSYINHPDHRAAGEAAIYAVFPSAETRPIFPELLAEGLEPHHVDELYMTLTLHPDAYVDISAFLERKLKALRCHQSQVGEQDIEWVRQWDAEYGVKAGTPFAEGFRLLRF</sequence>
<dbReference type="EMBL" id="RSAS01000347">
    <property type="protein sequence ID" value="RRR73265.1"/>
    <property type="molecule type" value="Genomic_DNA"/>
</dbReference>
<accession>A0A426U1G5</accession>
<dbReference type="GO" id="GO:0016811">
    <property type="term" value="F:hydrolase activity, acting on carbon-nitrogen (but not peptide) bonds, in linear amides"/>
    <property type="evidence" value="ECO:0007669"/>
    <property type="project" value="TreeGrafter"/>
</dbReference>
<organism evidence="1 2">
    <name type="scientific">Candidatus Viridilinea halotolerans</name>
    <dbReference type="NCBI Taxonomy" id="2491704"/>
    <lineage>
        <taxon>Bacteria</taxon>
        <taxon>Bacillati</taxon>
        <taxon>Chloroflexota</taxon>
        <taxon>Chloroflexia</taxon>
        <taxon>Chloroflexales</taxon>
        <taxon>Chloroflexineae</taxon>
        <taxon>Oscillochloridaceae</taxon>
        <taxon>Candidatus Viridilinea</taxon>
    </lineage>
</organism>
<dbReference type="InterPro" id="IPR003737">
    <property type="entry name" value="GlcNAc_PI_deacetylase-related"/>
</dbReference>
<name>A0A426U1G5_9CHLR</name>
<dbReference type="AlphaFoldDB" id="A0A426U1G5"/>
<evidence type="ECO:0000313" key="1">
    <source>
        <dbReference type="EMBL" id="RRR73265.1"/>
    </source>
</evidence>